<evidence type="ECO:0000313" key="13">
    <source>
        <dbReference type="Proteomes" id="UP000218231"/>
    </source>
</evidence>
<name>A0A2A2L6G6_9BILA</name>
<dbReference type="EMBL" id="LIAE01007140">
    <property type="protein sequence ID" value="PAV81685.1"/>
    <property type="molecule type" value="Genomic_DNA"/>
</dbReference>
<dbReference type="GO" id="GO:0006898">
    <property type="term" value="P:receptor-mediated endocytosis"/>
    <property type="evidence" value="ECO:0007669"/>
    <property type="project" value="TreeGrafter"/>
</dbReference>
<keyword evidence="6" id="KW-0472">Membrane</keyword>
<feature type="disulfide bond" evidence="10">
    <location>
        <begin position="135"/>
        <end position="150"/>
    </location>
</feature>
<keyword evidence="5" id="KW-1133">Transmembrane helix</keyword>
<dbReference type="SUPFAM" id="SSF57424">
    <property type="entry name" value="LDL receptor-like module"/>
    <property type="match status" value="4"/>
</dbReference>
<dbReference type="GO" id="GO:0042562">
    <property type="term" value="F:hormone binding"/>
    <property type="evidence" value="ECO:0007669"/>
    <property type="project" value="TreeGrafter"/>
</dbReference>
<dbReference type="PANTHER" id="PTHR22722">
    <property type="entry name" value="LOW-DENSITY LIPOPROTEIN RECEPTOR-RELATED PROTEIN 2-RELATED"/>
    <property type="match status" value="1"/>
</dbReference>
<dbReference type="CDD" id="cd00112">
    <property type="entry name" value="LDLa"/>
    <property type="match status" value="4"/>
</dbReference>
<comment type="caution">
    <text evidence="12">The sequence shown here is derived from an EMBL/GenBank/DDBJ whole genome shotgun (WGS) entry which is preliminary data.</text>
</comment>
<organism evidence="12 13">
    <name type="scientific">Diploscapter pachys</name>
    <dbReference type="NCBI Taxonomy" id="2018661"/>
    <lineage>
        <taxon>Eukaryota</taxon>
        <taxon>Metazoa</taxon>
        <taxon>Ecdysozoa</taxon>
        <taxon>Nematoda</taxon>
        <taxon>Chromadorea</taxon>
        <taxon>Rhabditida</taxon>
        <taxon>Rhabditina</taxon>
        <taxon>Rhabditomorpha</taxon>
        <taxon>Rhabditoidea</taxon>
        <taxon>Rhabditidae</taxon>
        <taxon>Diploscapter</taxon>
    </lineage>
</organism>
<keyword evidence="7 10" id="KW-1015">Disulfide bond</keyword>
<dbReference type="PROSITE" id="PS50068">
    <property type="entry name" value="LDLRA_2"/>
    <property type="match status" value="5"/>
</dbReference>
<dbReference type="PANTHER" id="PTHR22722:SF14">
    <property type="entry name" value="MEGALIN, ISOFORM A"/>
    <property type="match status" value="1"/>
</dbReference>
<dbReference type="InterPro" id="IPR036055">
    <property type="entry name" value="LDL_receptor-like_sf"/>
</dbReference>
<evidence type="ECO:0000256" key="4">
    <source>
        <dbReference type="ARBA" id="ARBA00022737"/>
    </source>
</evidence>
<evidence type="ECO:0000256" key="7">
    <source>
        <dbReference type="ARBA" id="ARBA00023157"/>
    </source>
</evidence>
<dbReference type="GO" id="GO:0016324">
    <property type="term" value="C:apical plasma membrane"/>
    <property type="evidence" value="ECO:0007669"/>
    <property type="project" value="TreeGrafter"/>
</dbReference>
<dbReference type="Gene3D" id="4.10.400.10">
    <property type="entry name" value="Low-density Lipoprotein Receptor"/>
    <property type="match status" value="4"/>
</dbReference>
<evidence type="ECO:0000256" key="11">
    <source>
        <dbReference type="SAM" id="MobiDB-lite"/>
    </source>
</evidence>
<gene>
    <name evidence="12" type="ORF">WR25_04718</name>
</gene>
<dbReference type="STRING" id="2018661.A0A2A2L6G6"/>
<evidence type="ECO:0000256" key="9">
    <source>
        <dbReference type="ARBA" id="ARBA00023180"/>
    </source>
</evidence>
<keyword evidence="8" id="KW-0675">Receptor</keyword>
<reference evidence="12 13" key="1">
    <citation type="journal article" date="2017" name="Curr. Biol.">
        <title>Genome architecture and evolution of a unichromosomal asexual nematode.</title>
        <authorList>
            <person name="Fradin H."/>
            <person name="Zegar C."/>
            <person name="Gutwein M."/>
            <person name="Lucas J."/>
            <person name="Kovtun M."/>
            <person name="Corcoran D."/>
            <person name="Baugh L.R."/>
            <person name="Kiontke K."/>
            <person name="Gunsalus K."/>
            <person name="Fitch D.H."/>
            <person name="Piano F."/>
        </authorList>
    </citation>
    <scope>NUCLEOTIDE SEQUENCE [LARGE SCALE GENOMIC DNA]</scope>
    <source>
        <strain evidence="12">PF1309</strain>
    </source>
</reference>
<comment type="caution">
    <text evidence="10">Lacks conserved residue(s) required for the propagation of feature annotation.</text>
</comment>
<evidence type="ECO:0000256" key="3">
    <source>
        <dbReference type="ARBA" id="ARBA00022692"/>
    </source>
</evidence>
<evidence type="ECO:0000256" key="6">
    <source>
        <dbReference type="ARBA" id="ARBA00023136"/>
    </source>
</evidence>
<feature type="disulfide bond" evidence="10">
    <location>
        <begin position="153"/>
        <end position="165"/>
    </location>
</feature>
<sequence>MSKERIGLMDANGGSAETGRGIDETGMAGGFAESVEQKMDAVRDWFASHCCGFVKEVCLPSDFELFNQGSCQSPFSCPLDDSSHNLICLNGAQLCDGIAHCPDKFDETFYCKSECKESEHKCGGQNLCLPQEALCNGIDDCRDGSDEKDCEVCIQGAKMCNGRKCVAASRLCDGKSDCEDASDEKTEMVRCSDSRFYPLTEACRGELSQCASSCPDCHPTAAFACRKEHKCIQQSMVCNGIPDCVGGEDERDCDRVCDLENSFKCARSNKNKCIPAEQRCDGIWHCEDKSDEMNCREVGLMNRENDISSLICSAP</sequence>
<feature type="disulfide bond" evidence="10">
    <location>
        <begin position="238"/>
        <end position="253"/>
    </location>
</feature>
<keyword evidence="3" id="KW-0812">Transmembrane</keyword>
<dbReference type="Proteomes" id="UP000218231">
    <property type="component" value="Unassembled WGS sequence"/>
</dbReference>
<dbReference type="GO" id="GO:0012505">
    <property type="term" value="C:endomembrane system"/>
    <property type="evidence" value="ECO:0007669"/>
    <property type="project" value="UniProtKB-SubCell"/>
</dbReference>
<dbReference type="InterPro" id="IPR023415">
    <property type="entry name" value="LDLR_class-A_CS"/>
</dbReference>
<dbReference type="SMART" id="SM00192">
    <property type="entry name" value="LDLa"/>
    <property type="match status" value="5"/>
</dbReference>
<dbReference type="Pfam" id="PF00057">
    <property type="entry name" value="Ldl_recept_a"/>
    <property type="match status" value="4"/>
</dbReference>
<comment type="subcellular location">
    <subcellularLocation>
        <location evidence="2">Endomembrane system</location>
    </subcellularLocation>
    <subcellularLocation>
        <location evidence="1">Membrane</location>
        <topology evidence="1">Single-pass membrane protein</topology>
    </subcellularLocation>
</comment>
<dbReference type="PROSITE" id="PS01209">
    <property type="entry name" value="LDLRA_1"/>
    <property type="match status" value="1"/>
</dbReference>
<evidence type="ECO:0000256" key="10">
    <source>
        <dbReference type="PROSITE-ProRule" id="PRU00124"/>
    </source>
</evidence>
<dbReference type="InterPro" id="IPR002172">
    <property type="entry name" value="LDrepeatLR_classA_rpt"/>
</dbReference>
<dbReference type="OrthoDB" id="10062665at2759"/>
<dbReference type="GO" id="GO:0043235">
    <property type="term" value="C:receptor complex"/>
    <property type="evidence" value="ECO:0007669"/>
    <property type="project" value="TreeGrafter"/>
</dbReference>
<feature type="disulfide bond" evidence="10">
    <location>
        <begin position="280"/>
        <end position="295"/>
    </location>
</feature>
<proteinExistence type="predicted"/>
<evidence type="ECO:0000256" key="1">
    <source>
        <dbReference type="ARBA" id="ARBA00004167"/>
    </source>
</evidence>
<evidence type="ECO:0000313" key="12">
    <source>
        <dbReference type="EMBL" id="PAV81685.1"/>
    </source>
</evidence>
<evidence type="ECO:0000256" key="2">
    <source>
        <dbReference type="ARBA" id="ARBA00004308"/>
    </source>
</evidence>
<dbReference type="AlphaFoldDB" id="A0A2A2L6G6"/>
<evidence type="ECO:0000256" key="8">
    <source>
        <dbReference type="ARBA" id="ARBA00023170"/>
    </source>
</evidence>
<feature type="region of interest" description="Disordered" evidence="11">
    <location>
        <begin position="1"/>
        <end position="23"/>
    </location>
</feature>
<keyword evidence="9" id="KW-0325">Glycoprotein</keyword>
<keyword evidence="4" id="KW-0677">Repeat</keyword>
<dbReference type="PRINTS" id="PR00261">
    <property type="entry name" value="LDLRECEPTOR"/>
</dbReference>
<feature type="disulfide bond" evidence="10">
    <location>
        <begin position="160"/>
        <end position="178"/>
    </location>
</feature>
<keyword evidence="13" id="KW-1185">Reference proteome</keyword>
<dbReference type="InterPro" id="IPR051221">
    <property type="entry name" value="LDLR-related"/>
</dbReference>
<evidence type="ECO:0000256" key="5">
    <source>
        <dbReference type="ARBA" id="ARBA00022989"/>
    </source>
</evidence>
<protein>
    <submittedName>
        <fullName evidence="12">Uncharacterized protein</fullName>
    </submittedName>
</protein>
<accession>A0A2A2L6G6</accession>